<evidence type="ECO:0000313" key="3">
    <source>
        <dbReference type="Proteomes" id="UP000006727"/>
    </source>
</evidence>
<reference evidence="2" key="3">
    <citation type="submission" date="2020-12" db="UniProtKB">
        <authorList>
            <consortium name="EnsemblPlants"/>
        </authorList>
    </citation>
    <scope>IDENTIFICATION</scope>
</reference>
<keyword evidence="3" id="KW-1185">Reference proteome</keyword>
<evidence type="ECO:0000313" key="1">
    <source>
        <dbReference type="EMBL" id="PNR42888.1"/>
    </source>
</evidence>
<dbReference type="EnsemblPlants" id="Pp3c13_22320V3.1">
    <property type="protein sequence ID" value="PAC:32931977.CDS.1"/>
    <property type="gene ID" value="Pp3c13_22320"/>
</dbReference>
<accession>A0A2K1JMX3</accession>
<reference evidence="1 3" key="2">
    <citation type="journal article" date="2018" name="Plant J.">
        <title>The Physcomitrella patens chromosome-scale assembly reveals moss genome structure and evolution.</title>
        <authorList>
            <person name="Lang D."/>
            <person name="Ullrich K.K."/>
            <person name="Murat F."/>
            <person name="Fuchs J."/>
            <person name="Jenkins J."/>
            <person name="Haas F.B."/>
            <person name="Piednoel M."/>
            <person name="Gundlach H."/>
            <person name="Van Bel M."/>
            <person name="Meyberg R."/>
            <person name="Vives C."/>
            <person name="Morata J."/>
            <person name="Symeonidi A."/>
            <person name="Hiss M."/>
            <person name="Muchero W."/>
            <person name="Kamisugi Y."/>
            <person name="Saleh O."/>
            <person name="Blanc G."/>
            <person name="Decker E.L."/>
            <person name="van Gessel N."/>
            <person name="Grimwood J."/>
            <person name="Hayes R.D."/>
            <person name="Graham S.W."/>
            <person name="Gunter L.E."/>
            <person name="McDaniel S.F."/>
            <person name="Hoernstein S.N.W."/>
            <person name="Larsson A."/>
            <person name="Li F.W."/>
            <person name="Perroud P.F."/>
            <person name="Phillips J."/>
            <person name="Ranjan P."/>
            <person name="Rokshar D.S."/>
            <person name="Rothfels C.J."/>
            <person name="Schneider L."/>
            <person name="Shu S."/>
            <person name="Stevenson D.W."/>
            <person name="Thummler F."/>
            <person name="Tillich M."/>
            <person name="Villarreal Aguilar J.C."/>
            <person name="Widiez T."/>
            <person name="Wong G.K."/>
            <person name="Wymore A."/>
            <person name="Zhang Y."/>
            <person name="Zimmer A.D."/>
            <person name="Quatrano R.S."/>
            <person name="Mayer K.F.X."/>
            <person name="Goodstein D."/>
            <person name="Casacuberta J.M."/>
            <person name="Vandepoele K."/>
            <person name="Reski R."/>
            <person name="Cuming A.C."/>
            <person name="Tuskan G.A."/>
            <person name="Maumus F."/>
            <person name="Salse J."/>
            <person name="Schmutz J."/>
            <person name="Rensing S.A."/>
        </authorList>
    </citation>
    <scope>NUCLEOTIDE SEQUENCE [LARGE SCALE GENOMIC DNA]</scope>
    <source>
        <strain evidence="2 3">cv. Gransden 2004</strain>
    </source>
</reference>
<evidence type="ECO:0000313" key="2">
    <source>
        <dbReference type="EnsemblPlants" id="PAC:32931977.CDS.1"/>
    </source>
</evidence>
<sequence>MKHSKPLITSKIRILPNLYKISKHHLNYGINSNQIYLRIFGCKACIFILKEIRKKLDFY</sequence>
<gene>
    <name evidence="1" type="ORF">PHYPA_017720</name>
</gene>
<organism evidence="1">
    <name type="scientific">Physcomitrium patens</name>
    <name type="common">Spreading-leaved earth moss</name>
    <name type="synonym">Physcomitrella patens</name>
    <dbReference type="NCBI Taxonomy" id="3218"/>
    <lineage>
        <taxon>Eukaryota</taxon>
        <taxon>Viridiplantae</taxon>
        <taxon>Streptophyta</taxon>
        <taxon>Embryophyta</taxon>
        <taxon>Bryophyta</taxon>
        <taxon>Bryophytina</taxon>
        <taxon>Bryopsida</taxon>
        <taxon>Funariidae</taxon>
        <taxon>Funariales</taxon>
        <taxon>Funariaceae</taxon>
        <taxon>Physcomitrium</taxon>
    </lineage>
</organism>
<dbReference type="EMBL" id="ABEU02000013">
    <property type="protein sequence ID" value="PNR42888.1"/>
    <property type="molecule type" value="Genomic_DNA"/>
</dbReference>
<dbReference type="Gramene" id="Pp3c13_22320V3.1">
    <property type="protein sequence ID" value="PAC:32931977.CDS.1"/>
    <property type="gene ID" value="Pp3c13_22320"/>
</dbReference>
<proteinExistence type="predicted"/>
<reference evidence="1 3" key="1">
    <citation type="journal article" date="2008" name="Science">
        <title>The Physcomitrella genome reveals evolutionary insights into the conquest of land by plants.</title>
        <authorList>
            <person name="Rensing S."/>
            <person name="Lang D."/>
            <person name="Zimmer A."/>
            <person name="Terry A."/>
            <person name="Salamov A."/>
            <person name="Shapiro H."/>
            <person name="Nishiyama T."/>
            <person name="Perroud P.-F."/>
            <person name="Lindquist E."/>
            <person name="Kamisugi Y."/>
            <person name="Tanahashi T."/>
            <person name="Sakakibara K."/>
            <person name="Fujita T."/>
            <person name="Oishi K."/>
            <person name="Shin-I T."/>
            <person name="Kuroki Y."/>
            <person name="Toyoda A."/>
            <person name="Suzuki Y."/>
            <person name="Hashimoto A."/>
            <person name="Yamaguchi K."/>
            <person name="Sugano A."/>
            <person name="Kohara Y."/>
            <person name="Fujiyama A."/>
            <person name="Anterola A."/>
            <person name="Aoki S."/>
            <person name="Ashton N."/>
            <person name="Barbazuk W.B."/>
            <person name="Barker E."/>
            <person name="Bennetzen J."/>
            <person name="Bezanilla M."/>
            <person name="Blankenship R."/>
            <person name="Cho S.H."/>
            <person name="Dutcher S."/>
            <person name="Estelle M."/>
            <person name="Fawcett J.A."/>
            <person name="Gundlach H."/>
            <person name="Hanada K."/>
            <person name="Heyl A."/>
            <person name="Hicks K.A."/>
            <person name="Hugh J."/>
            <person name="Lohr M."/>
            <person name="Mayer K."/>
            <person name="Melkozernov A."/>
            <person name="Murata T."/>
            <person name="Nelson D."/>
            <person name="Pils B."/>
            <person name="Prigge M."/>
            <person name="Reiss B."/>
            <person name="Renner T."/>
            <person name="Rombauts S."/>
            <person name="Rushton P."/>
            <person name="Sanderfoot A."/>
            <person name="Schween G."/>
            <person name="Shiu S.-H."/>
            <person name="Stueber K."/>
            <person name="Theodoulou F.L."/>
            <person name="Tu H."/>
            <person name="Van de Peer Y."/>
            <person name="Verrier P.J."/>
            <person name="Waters E."/>
            <person name="Wood A."/>
            <person name="Yang L."/>
            <person name="Cove D."/>
            <person name="Cuming A."/>
            <person name="Hasebe M."/>
            <person name="Lucas S."/>
            <person name="Mishler D.B."/>
            <person name="Reski R."/>
            <person name="Grigoriev I."/>
            <person name="Quatrano R.S."/>
            <person name="Boore J.L."/>
        </authorList>
    </citation>
    <scope>NUCLEOTIDE SEQUENCE [LARGE SCALE GENOMIC DNA]</scope>
    <source>
        <strain evidence="2 3">cv. Gransden 2004</strain>
    </source>
</reference>
<dbReference type="Proteomes" id="UP000006727">
    <property type="component" value="Chromosome 13"/>
</dbReference>
<protein>
    <submittedName>
        <fullName evidence="1 2">Uncharacterized protein</fullName>
    </submittedName>
</protein>
<dbReference type="InParanoid" id="A0A2K1JMX3"/>
<name>A0A2K1JMX3_PHYPA</name>
<dbReference type="AlphaFoldDB" id="A0A2K1JMX3"/>